<name>D3B6G1_HETP5</name>
<feature type="binding site" evidence="6">
    <location>
        <position position="328"/>
    </location>
    <ligand>
        <name>Zn(2+)</name>
        <dbReference type="ChEBI" id="CHEBI:29105"/>
    </ligand>
</feature>
<evidence type="ECO:0000256" key="2">
    <source>
        <dbReference type="ARBA" id="ARBA00022694"/>
    </source>
</evidence>
<dbReference type="Proteomes" id="UP000001396">
    <property type="component" value="Unassembled WGS sequence"/>
</dbReference>
<dbReference type="HAMAP" id="MF_03043">
    <property type="entry name" value="QTRT2"/>
    <property type="match status" value="1"/>
</dbReference>
<dbReference type="RefSeq" id="XP_020435048.1">
    <property type="nucleotide sequence ID" value="XM_020574634.1"/>
</dbReference>
<feature type="compositionally biased region" description="Polar residues" evidence="8">
    <location>
        <begin position="685"/>
        <end position="694"/>
    </location>
</feature>
<dbReference type="InParanoid" id="D3B6G1"/>
<feature type="region of interest" description="Disordered" evidence="8">
    <location>
        <begin position="446"/>
        <end position="475"/>
    </location>
</feature>
<dbReference type="InterPro" id="IPR036511">
    <property type="entry name" value="TGT-like_sf"/>
</dbReference>
<evidence type="ECO:0000256" key="5">
    <source>
        <dbReference type="ARBA" id="ARBA00022833"/>
    </source>
</evidence>
<keyword evidence="1 6" id="KW-0963">Cytoplasm</keyword>
<keyword evidence="5 6" id="KW-0862">Zinc</keyword>
<dbReference type="InterPro" id="IPR028592">
    <property type="entry name" value="QTRTD1"/>
</dbReference>
<dbReference type="InterPro" id="IPR008598">
    <property type="entry name" value="Di19_Zn-bd"/>
</dbReference>
<feature type="compositionally biased region" description="Low complexity" evidence="8">
    <location>
        <begin position="657"/>
        <end position="678"/>
    </location>
</feature>
<evidence type="ECO:0000256" key="3">
    <source>
        <dbReference type="ARBA" id="ARBA00022723"/>
    </source>
</evidence>
<dbReference type="InterPro" id="IPR002616">
    <property type="entry name" value="tRNA_ribo_trans-like"/>
</dbReference>
<dbReference type="Pfam" id="PF05605">
    <property type="entry name" value="zf-Di19"/>
    <property type="match status" value="1"/>
</dbReference>
<comment type="similarity">
    <text evidence="6">Belongs to the queuine tRNA-ribosyltransferase family. QTRT2 subfamily.</text>
</comment>
<keyword evidence="11" id="KW-1185">Reference proteome</keyword>
<dbReference type="GO" id="GO:0006400">
    <property type="term" value="P:tRNA modification"/>
    <property type="evidence" value="ECO:0007669"/>
    <property type="project" value="InterPro"/>
</dbReference>
<sequence length="761" mass="84854">MSLSFNIDQQDGLARTANLLVNNKSIATPNILFYTKQGSVDNLTKDLLNNLPFQSTHLLSMLYSDVAQFTDVLEKYGKGAHKFLSVDEHLLFLSLRDSMTYQETSFNETGFNTTSRKGNKRIANQEYVNTLKHIRPDIISSLSFDIPFSSSQKKLTKQLALSSSSLDSILKDQSLDHSSIFASIHGSKSEESVMKSNKEIAAKDVGGFILSNFGTNESVEEREQQIPKLIELLPAQKPRLITGLGSPEEVLFLVENGIDLVNTSYPFKVTEWGHALTFEYKLDKLQQQQQQQQSSTSTPNKPNKINLWDAKYVIDMTPIVEGCQCFTCKNHTKAYIHHLMNTHEMLSQVLLTIHNLSHYLGYFEELRNVIKQKQMKLYKDLFIQQREINDDGVRFKCKVCKDFELCYPCFDDGIETDFHNGSHPMDALATDKNAYYFEEDEVDDDEMLDNEDYNVDDDEDEDSEEEEEGDGGIDLSDLEEIDATLSKLFQNLSSATFKCPYCNHTGLTESALIDHCMDNHQGDRKQVVCPICSSKPGGDPNYVSKGFIGHLGLRHSKSNKNPAADDFVKSADLLATLFGITPSALSNILRKDNIDSSALLKERRIVGSSGDSKTIQPTLTFNLKGVAASQSQQSSVDALDSFSSSSIFSPAQKASIDSITNSNNNDNSSSDNNNNQSNEGDASKQHSTSQAGSDNNSTSSNNNNNNKNNNQSQSKKIQINETNLSPKEIESTKENVLKSIFVQDLLYSAIFSSSLSTKEKS</sequence>
<dbReference type="STRING" id="670386.D3B6G1"/>
<dbReference type="AlphaFoldDB" id="D3B6G1"/>
<dbReference type="GO" id="GO:0008270">
    <property type="term" value="F:zinc ion binding"/>
    <property type="evidence" value="ECO:0007669"/>
    <property type="project" value="UniProtKB-KW"/>
</dbReference>
<comment type="subunit">
    <text evidence="6">Heterodimer of a catalytic subunit and an accessory subunit.</text>
</comment>
<evidence type="ECO:0000313" key="11">
    <source>
        <dbReference type="Proteomes" id="UP000001396"/>
    </source>
</evidence>
<dbReference type="Gene3D" id="3.20.20.105">
    <property type="entry name" value="Queuine tRNA-ribosyltransferase-like"/>
    <property type="match status" value="1"/>
</dbReference>
<comment type="cofactor">
    <cofactor evidence="6">
        <name>Zn(2+)</name>
        <dbReference type="ChEBI" id="CHEBI:29105"/>
    </cofactor>
    <text evidence="6">Binds 1 zinc ion per subunit.</text>
</comment>
<keyword evidence="3 6" id="KW-0479">Metal-binding</keyword>
<evidence type="ECO:0000256" key="6">
    <source>
        <dbReference type="HAMAP-Rule" id="MF_03043"/>
    </source>
</evidence>
<dbReference type="InterPro" id="IPR013087">
    <property type="entry name" value="Znf_C2H2_type"/>
</dbReference>
<dbReference type="PANTHER" id="PTHR46064">
    <property type="entry name" value="QUEUINE TRNA-RIBOSYLTRANSFERASE ACCESSORY SUBUNIT 2"/>
    <property type="match status" value="1"/>
</dbReference>
<dbReference type="GeneID" id="31359196"/>
<reference evidence="10 11" key="1">
    <citation type="journal article" date="2011" name="Genome Res.">
        <title>Phylogeny-wide analysis of social amoeba genomes highlights ancient origins for complex intercellular communication.</title>
        <authorList>
            <person name="Heidel A.J."/>
            <person name="Lawal H.M."/>
            <person name="Felder M."/>
            <person name="Schilde C."/>
            <person name="Helps N.R."/>
            <person name="Tunggal B."/>
            <person name="Rivero F."/>
            <person name="John U."/>
            <person name="Schleicher M."/>
            <person name="Eichinger L."/>
            <person name="Platzer M."/>
            <person name="Noegel A.A."/>
            <person name="Schaap P."/>
            <person name="Gloeckner G."/>
        </authorList>
    </citation>
    <scope>NUCLEOTIDE SEQUENCE [LARGE SCALE GENOMIC DNA]</scope>
    <source>
        <strain evidence="11">ATCC 26659 / Pp 5 / PN500</strain>
    </source>
</reference>
<keyword evidence="4 7" id="KW-0863">Zinc-finger</keyword>
<gene>
    <name evidence="10" type="ORF">PPL_03709</name>
</gene>
<evidence type="ECO:0000313" key="10">
    <source>
        <dbReference type="EMBL" id="EFA82931.1"/>
    </source>
</evidence>
<dbReference type="Gene3D" id="3.30.60.90">
    <property type="match status" value="1"/>
</dbReference>
<dbReference type="PROSITE" id="PS50157">
    <property type="entry name" value="ZINC_FINGER_C2H2_2"/>
    <property type="match status" value="1"/>
</dbReference>
<comment type="function">
    <text evidence="6">Non-catalytic subunit of the queuine tRNA-ribosyltransferase (TGT) that catalyzes the base-exchange of a guanine (G) residue with queuine (Q) at position 34 (anticodon wobble position) in tRNAs with GU(N) anticodons (tRNA-Asp, -Asn, -His and -Tyr), resulting in the hypermodified nucleoside queuosine (7-(((4,5-cis-dihydroxy-2-cyclopenten-1-yl)amino)methyl)-7-deazaguanosine).</text>
</comment>
<dbReference type="GO" id="GO:0005737">
    <property type="term" value="C:cytoplasm"/>
    <property type="evidence" value="ECO:0007669"/>
    <property type="project" value="UniProtKB-SubCell"/>
</dbReference>
<evidence type="ECO:0000256" key="4">
    <source>
        <dbReference type="ARBA" id="ARBA00022771"/>
    </source>
</evidence>
<proteinExistence type="inferred from homology"/>
<evidence type="ECO:0000256" key="1">
    <source>
        <dbReference type="ARBA" id="ARBA00022490"/>
    </source>
</evidence>
<comment type="subcellular location">
    <subcellularLocation>
        <location evidence="6">Cytoplasm</location>
    </subcellularLocation>
</comment>
<dbReference type="PANTHER" id="PTHR46064:SF1">
    <property type="entry name" value="QUEUINE TRNA-RIBOSYLTRANSFERASE ACCESSORY SUBUNIT 2"/>
    <property type="match status" value="1"/>
</dbReference>
<feature type="compositionally biased region" description="Low complexity" evidence="8">
    <location>
        <begin position="695"/>
        <end position="720"/>
    </location>
</feature>
<evidence type="ECO:0000256" key="7">
    <source>
        <dbReference type="PROSITE-ProRule" id="PRU00042"/>
    </source>
</evidence>
<feature type="binding site" evidence="6">
    <location>
        <position position="325"/>
    </location>
    <ligand>
        <name>Zn(2+)</name>
        <dbReference type="ChEBI" id="CHEBI:29105"/>
    </ligand>
</feature>
<evidence type="ECO:0000259" key="9">
    <source>
        <dbReference type="PROSITE" id="PS50157"/>
    </source>
</evidence>
<dbReference type="Pfam" id="PF01702">
    <property type="entry name" value="TGT"/>
    <property type="match status" value="1"/>
</dbReference>
<protein>
    <recommendedName>
        <fullName evidence="6">Queuine tRNA-ribosyltransferase accessory subunit 2</fullName>
    </recommendedName>
    <alternativeName>
        <fullName evidence="6">Queuine tRNA-ribosyltransferase domain-containing protein 1</fullName>
    </alternativeName>
</protein>
<dbReference type="InterPro" id="IPR050852">
    <property type="entry name" value="Queuine_tRNA-ribosyltrfase"/>
</dbReference>
<dbReference type="EMBL" id="ADBJ01000017">
    <property type="protein sequence ID" value="EFA82931.1"/>
    <property type="molecule type" value="Genomic_DNA"/>
</dbReference>
<feature type="region of interest" description="Disordered" evidence="8">
    <location>
        <begin position="657"/>
        <end position="728"/>
    </location>
</feature>
<dbReference type="GO" id="GO:0008479">
    <property type="term" value="F:tRNA-guanosine(34) queuine transglycosylase activity"/>
    <property type="evidence" value="ECO:0007669"/>
    <property type="project" value="UniProtKB-UniRule"/>
</dbReference>
<dbReference type="SUPFAM" id="SSF51713">
    <property type="entry name" value="tRNA-guanine transglycosylase"/>
    <property type="match status" value="1"/>
</dbReference>
<feature type="domain" description="C2H2-type" evidence="9">
    <location>
        <begin position="497"/>
        <end position="525"/>
    </location>
</feature>
<organism evidence="10 11">
    <name type="scientific">Heterostelium pallidum (strain ATCC 26659 / Pp 5 / PN500)</name>
    <name type="common">Cellular slime mold</name>
    <name type="synonym">Polysphondylium pallidum</name>
    <dbReference type="NCBI Taxonomy" id="670386"/>
    <lineage>
        <taxon>Eukaryota</taxon>
        <taxon>Amoebozoa</taxon>
        <taxon>Evosea</taxon>
        <taxon>Eumycetozoa</taxon>
        <taxon>Dictyostelia</taxon>
        <taxon>Acytosteliales</taxon>
        <taxon>Acytosteliaceae</taxon>
        <taxon>Heterostelium</taxon>
    </lineage>
</organism>
<evidence type="ECO:0000256" key="8">
    <source>
        <dbReference type="SAM" id="MobiDB-lite"/>
    </source>
</evidence>
<dbReference type="SUPFAM" id="SSF57850">
    <property type="entry name" value="RING/U-box"/>
    <property type="match status" value="1"/>
</dbReference>
<accession>D3B6G1</accession>
<feature type="binding site" evidence="6">
    <location>
        <position position="323"/>
    </location>
    <ligand>
        <name>Zn(2+)</name>
        <dbReference type="ChEBI" id="CHEBI:29105"/>
    </ligand>
</feature>
<dbReference type="NCBIfam" id="TIGR00449">
    <property type="entry name" value="tgt_general"/>
    <property type="match status" value="1"/>
</dbReference>
<comment type="caution">
    <text evidence="10">The sequence shown here is derived from an EMBL/GenBank/DDBJ whole genome shotgun (WGS) entry which is preliminary data.</text>
</comment>
<keyword evidence="2 6" id="KW-0819">tRNA processing</keyword>
<feature type="binding site" evidence="6">
    <location>
        <position position="354"/>
    </location>
    <ligand>
        <name>Zn(2+)</name>
        <dbReference type="ChEBI" id="CHEBI:29105"/>
    </ligand>
</feature>
<dbReference type="InterPro" id="IPR043145">
    <property type="entry name" value="Znf_ZZ_sf"/>
</dbReference>